<dbReference type="EMBL" id="SOZI01000112">
    <property type="protein sequence ID" value="TNY19010.1"/>
    <property type="molecule type" value="Genomic_DNA"/>
</dbReference>
<organism evidence="2 3">
    <name type="scientific">Rhodotorula diobovata</name>
    <dbReference type="NCBI Taxonomy" id="5288"/>
    <lineage>
        <taxon>Eukaryota</taxon>
        <taxon>Fungi</taxon>
        <taxon>Dikarya</taxon>
        <taxon>Basidiomycota</taxon>
        <taxon>Pucciniomycotina</taxon>
        <taxon>Microbotryomycetes</taxon>
        <taxon>Sporidiobolales</taxon>
        <taxon>Sporidiobolaceae</taxon>
        <taxon>Rhodotorula</taxon>
    </lineage>
</organism>
<feature type="region of interest" description="Disordered" evidence="1">
    <location>
        <begin position="382"/>
        <end position="425"/>
    </location>
</feature>
<feature type="compositionally biased region" description="Gly residues" evidence="1">
    <location>
        <begin position="466"/>
        <end position="476"/>
    </location>
</feature>
<evidence type="ECO:0000313" key="2">
    <source>
        <dbReference type="EMBL" id="TNY19010.1"/>
    </source>
</evidence>
<accession>A0A5C5FQE4</accession>
<dbReference type="OrthoDB" id="10600555at2759"/>
<evidence type="ECO:0000313" key="3">
    <source>
        <dbReference type="Proteomes" id="UP000311382"/>
    </source>
</evidence>
<protein>
    <submittedName>
        <fullName evidence="2">Uncharacterized protein</fullName>
    </submittedName>
</protein>
<keyword evidence="3" id="KW-1185">Reference proteome</keyword>
<feature type="region of interest" description="Disordered" evidence="1">
    <location>
        <begin position="148"/>
        <end position="207"/>
    </location>
</feature>
<feature type="compositionally biased region" description="Basic and acidic residues" evidence="1">
    <location>
        <begin position="158"/>
        <end position="182"/>
    </location>
</feature>
<name>A0A5C5FQE4_9BASI</name>
<dbReference type="AlphaFoldDB" id="A0A5C5FQE4"/>
<feature type="region of interest" description="Disordered" evidence="1">
    <location>
        <begin position="459"/>
        <end position="485"/>
    </location>
</feature>
<comment type="caution">
    <text evidence="2">The sequence shown here is derived from an EMBL/GenBank/DDBJ whole genome shotgun (WGS) entry which is preliminary data.</text>
</comment>
<reference evidence="2 3" key="1">
    <citation type="submission" date="2019-03" db="EMBL/GenBank/DDBJ databases">
        <title>Rhodosporidium diobovatum UCD-FST 08-225 genome sequencing, assembly, and annotation.</title>
        <authorList>
            <person name="Fakankun I.U."/>
            <person name="Fristensky B."/>
            <person name="Levin D.B."/>
        </authorList>
    </citation>
    <scope>NUCLEOTIDE SEQUENCE [LARGE SCALE GENOMIC DNA]</scope>
    <source>
        <strain evidence="2 3">UCD-FST 08-225</strain>
    </source>
</reference>
<sequence length="485" mass="53322">MASPCAPDFAQTADLSEHLRSVLEAKIASAQKACGTLAQHKEPDGLAEAIIEYEVAASLKDPAEARALNYEYQERFKKFLERPEGSEAEETIATATQALLNVIDCINRLENSKWWHHSPTAIVRQLGRRSRSLRIRLHVPDTALPRDAGRARGCRGGRVSDGRAREWEEGPRGALAARREPAELAGTVRGRRGGGDGPGRRGGRMKSGVAWRREGALAAGQRRARVNEDFVCLSSARTGVFAVFWAALWLGQPTRARPPDRERIVNRVERATRRHSAHGLARRERPSLPLPAGPRLSFLRALATRFRRNPSLPRECPSVCAACARLEAQGDRTKRFSALTAPAIGSLVRAVPPRSYRWYDAWAWRAARRRDAPWRLGAPTWEGQQSRLARRSAPCPPSLARRSRERAHPAGAGSWSPTEPGHRELSGDLLISHARHEGEQGMHCTARLPRHAERGCRGALSKESQGGVGGIEGGRGQTREGGVCS</sequence>
<evidence type="ECO:0000256" key="1">
    <source>
        <dbReference type="SAM" id="MobiDB-lite"/>
    </source>
</evidence>
<dbReference type="Proteomes" id="UP000311382">
    <property type="component" value="Unassembled WGS sequence"/>
</dbReference>
<gene>
    <name evidence="2" type="ORF">DMC30DRAFT_25541</name>
</gene>
<proteinExistence type="predicted"/>